<dbReference type="GO" id="GO:0003677">
    <property type="term" value="F:DNA binding"/>
    <property type="evidence" value="ECO:0007669"/>
    <property type="project" value="UniProtKB-KW"/>
</dbReference>
<dbReference type="EMBL" id="LT607754">
    <property type="protein sequence ID" value="SCG77415.1"/>
    <property type="molecule type" value="Genomic_DNA"/>
</dbReference>
<feature type="region of interest" description="Disordered" evidence="1">
    <location>
        <begin position="1"/>
        <end position="23"/>
    </location>
</feature>
<dbReference type="SUPFAM" id="SSF142906">
    <property type="entry name" value="YjbR-like"/>
    <property type="match status" value="1"/>
</dbReference>
<evidence type="ECO:0000313" key="3">
    <source>
        <dbReference type="Proteomes" id="UP000198221"/>
    </source>
</evidence>
<protein>
    <submittedName>
        <fullName evidence="2">Predicted DNA-binding protein, MmcQ/YjbR family</fullName>
    </submittedName>
</protein>
<organism evidence="2 3">
    <name type="scientific">Micromonospora inositola</name>
    <dbReference type="NCBI Taxonomy" id="47865"/>
    <lineage>
        <taxon>Bacteria</taxon>
        <taxon>Bacillati</taxon>
        <taxon>Actinomycetota</taxon>
        <taxon>Actinomycetes</taxon>
        <taxon>Micromonosporales</taxon>
        <taxon>Micromonosporaceae</taxon>
        <taxon>Micromonospora</taxon>
    </lineage>
</organism>
<evidence type="ECO:0000256" key="1">
    <source>
        <dbReference type="SAM" id="MobiDB-lite"/>
    </source>
</evidence>
<sequence>MQMDKAVQDRAAARAAELPGSEHTHQFTGDWEVWKVGGKVFMLQTSMPGEPVVILKADPSDAEALRAAHASISPGYHMNKKHWITVRAGADVEPALVDNLVTESYLLVVAGLPKQSRPVNPASFRVPPSAD</sequence>
<dbReference type="Pfam" id="PF04237">
    <property type="entry name" value="YjbR"/>
    <property type="match status" value="1"/>
</dbReference>
<name>A0A1C5K3R4_9ACTN</name>
<accession>A0A1C5K3R4</accession>
<proteinExistence type="predicted"/>
<dbReference type="InterPro" id="IPR038056">
    <property type="entry name" value="YjbR-like_sf"/>
</dbReference>
<dbReference type="PANTHER" id="PTHR35145">
    <property type="entry name" value="CYTOPLASMIC PROTEIN-RELATED"/>
    <property type="match status" value="1"/>
</dbReference>
<dbReference type="RefSeq" id="WP_197699016.1">
    <property type="nucleotide sequence ID" value="NZ_LT607754.1"/>
</dbReference>
<dbReference type="InterPro" id="IPR058532">
    <property type="entry name" value="YjbR/MT2646/Rv2570-like"/>
</dbReference>
<keyword evidence="2" id="KW-0238">DNA-binding</keyword>
<reference evidence="3" key="1">
    <citation type="submission" date="2016-06" db="EMBL/GenBank/DDBJ databases">
        <authorList>
            <person name="Varghese N."/>
            <person name="Submissions Spin"/>
        </authorList>
    </citation>
    <scope>NUCLEOTIDE SEQUENCE [LARGE SCALE GENOMIC DNA]</scope>
    <source>
        <strain evidence="3">DSM 43819</strain>
    </source>
</reference>
<feature type="compositionally biased region" description="Basic and acidic residues" evidence="1">
    <location>
        <begin position="1"/>
        <end position="12"/>
    </location>
</feature>
<keyword evidence="3" id="KW-1185">Reference proteome</keyword>
<evidence type="ECO:0000313" key="2">
    <source>
        <dbReference type="EMBL" id="SCG77415.1"/>
    </source>
</evidence>
<dbReference type="AlphaFoldDB" id="A0A1C5K3R4"/>
<dbReference type="Proteomes" id="UP000198221">
    <property type="component" value="Chromosome I"/>
</dbReference>
<gene>
    <name evidence="2" type="ORF">GA0070613_6249</name>
</gene>
<dbReference type="PANTHER" id="PTHR35145:SF1">
    <property type="entry name" value="CYTOPLASMIC PROTEIN"/>
    <property type="match status" value="1"/>
</dbReference>
<dbReference type="InterPro" id="IPR007351">
    <property type="entry name" value="YjbR"/>
</dbReference>
<dbReference type="Gene3D" id="3.90.1150.30">
    <property type="match status" value="1"/>
</dbReference>